<keyword evidence="2" id="KW-1185">Reference proteome</keyword>
<gene>
    <name evidence="1" type="ORF">TELCIR_02421</name>
</gene>
<reference evidence="1 2" key="1">
    <citation type="submission" date="2015-09" db="EMBL/GenBank/DDBJ databases">
        <title>Draft genome of the parasitic nematode Teladorsagia circumcincta isolate WARC Sus (inbred).</title>
        <authorList>
            <person name="Mitreva M."/>
        </authorList>
    </citation>
    <scope>NUCLEOTIDE SEQUENCE [LARGE SCALE GENOMIC DNA]</scope>
    <source>
        <strain evidence="1 2">S</strain>
    </source>
</reference>
<sequence>MNAVKTVLGVVTYYALGTHRNITREFLRLRHDFATMGRSQRVEGTQKCRMSRYFMDDIRSNEYVPYQTKGADMKRKQFYAWAGKRSDPEKRKQFYAWAGK</sequence>
<proteinExistence type="predicted"/>
<protein>
    <submittedName>
        <fullName evidence="1">Uncharacterized protein</fullName>
    </submittedName>
</protein>
<name>A0A2G9V0P2_TELCI</name>
<dbReference type="Proteomes" id="UP000230423">
    <property type="component" value="Unassembled WGS sequence"/>
</dbReference>
<dbReference type="EMBL" id="KZ345133">
    <property type="protein sequence ID" value="PIO75532.1"/>
    <property type="molecule type" value="Genomic_DNA"/>
</dbReference>
<organism evidence="1 2">
    <name type="scientific">Teladorsagia circumcincta</name>
    <name type="common">Brown stomach worm</name>
    <name type="synonym">Ostertagia circumcincta</name>
    <dbReference type="NCBI Taxonomy" id="45464"/>
    <lineage>
        <taxon>Eukaryota</taxon>
        <taxon>Metazoa</taxon>
        <taxon>Ecdysozoa</taxon>
        <taxon>Nematoda</taxon>
        <taxon>Chromadorea</taxon>
        <taxon>Rhabditida</taxon>
        <taxon>Rhabditina</taxon>
        <taxon>Rhabditomorpha</taxon>
        <taxon>Strongyloidea</taxon>
        <taxon>Trichostrongylidae</taxon>
        <taxon>Teladorsagia</taxon>
    </lineage>
</organism>
<evidence type="ECO:0000313" key="1">
    <source>
        <dbReference type="EMBL" id="PIO75532.1"/>
    </source>
</evidence>
<accession>A0A2G9V0P2</accession>
<dbReference type="AlphaFoldDB" id="A0A2G9V0P2"/>
<dbReference type="OrthoDB" id="5871243at2759"/>
<evidence type="ECO:0000313" key="2">
    <source>
        <dbReference type="Proteomes" id="UP000230423"/>
    </source>
</evidence>